<dbReference type="AlphaFoldDB" id="A0A1N7H224"/>
<name>A0A1N7H224_9NOCA</name>
<dbReference type="OrthoDB" id="3681637at2"/>
<reference evidence="1 2" key="1">
    <citation type="submission" date="2017-01" db="EMBL/GenBank/DDBJ databases">
        <authorList>
            <person name="Mah S.A."/>
            <person name="Swanson W.J."/>
            <person name="Moy G.W."/>
            <person name="Vacquier V.D."/>
        </authorList>
    </citation>
    <scope>NUCLEOTIDE SEQUENCE [LARGE SCALE GENOMIC DNA]</scope>
    <source>
        <strain evidence="1 2">CPCC 203464</strain>
    </source>
</reference>
<dbReference type="EMBL" id="FTNT01000011">
    <property type="protein sequence ID" value="SIS18892.1"/>
    <property type="molecule type" value="Genomic_DNA"/>
</dbReference>
<proteinExistence type="predicted"/>
<dbReference type="Gene3D" id="3.30.530.20">
    <property type="match status" value="1"/>
</dbReference>
<protein>
    <submittedName>
        <fullName evidence="1">Polyketide cyclase / dehydrase and lipid transport</fullName>
    </submittedName>
</protein>
<dbReference type="SUPFAM" id="SSF55961">
    <property type="entry name" value="Bet v1-like"/>
    <property type="match status" value="1"/>
</dbReference>
<accession>A0A1N7H224</accession>
<dbReference type="InterPro" id="IPR019587">
    <property type="entry name" value="Polyketide_cyclase/dehydratase"/>
</dbReference>
<sequence>MAHLNEQIPIPMSLAAGWNCITDLSRFHEWLTIHQKWNGRIPARSELVTGLEVSSVIRLRGAPVSFDWRLVEIEHEHKAKLSGKGRGGIKAEMTLSVAAQDGHNILDVDIDLSGLAMSGPAGKLTVKVLRSDIQDSLAAFKRVFADADDAYAAGAL</sequence>
<gene>
    <name evidence="1" type="ORF">SAMN05445060_3396</name>
</gene>
<evidence type="ECO:0000313" key="1">
    <source>
        <dbReference type="EMBL" id="SIS18892.1"/>
    </source>
</evidence>
<evidence type="ECO:0000313" key="2">
    <source>
        <dbReference type="Proteomes" id="UP000186218"/>
    </source>
</evidence>
<dbReference type="STRING" id="1344003.SAMN05445060_3396"/>
<dbReference type="Proteomes" id="UP000186218">
    <property type="component" value="Unassembled WGS sequence"/>
</dbReference>
<dbReference type="Pfam" id="PF10604">
    <property type="entry name" value="Polyketide_cyc2"/>
    <property type="match status" value="1"/>
</dbReference>
<organism evidence="1 2">
    <name type="scientific">Williamsia sterculiae</name>
    <dbReference type="NCBI Taxonomy" id="1344003"/>
    <lineage>
        <taxon>Bacteria</taxon>
        <taxon>Bacillati</taxon>
        <taxon>Actinomycetota</taxon>
        <taxon>Actinomycetes</taxon>
        <taxon>Mycobacteriales</taxon>
        <taxon>Nocardiaceae</taxon>
        <taxon>Williamsia</taxon>
    </lineage>
</organism>
<keyword evidence="2" id="KW-1185">Reference proteome</keyword>
<dbReference type="RefSeq" id="WP_076481899.1">
    <property type="nucleotide sequence ID" value="NZ_FTNT01000011.1"/>
</dbReference>
<dbReference type="InterPro" id="IPR023393">
    <property type="entry name" value="START-like_dom_sf"/>
</dbReference>
<dbReference type="CDD" id="cd07812">
    <property type="entry name" value="SRPBCC"/>
    <property type="match status" value="1"/>
</dbReference>